<name>J9H717_9ZZZZ</name>
<organism evidence="1">
    <name type="scientific">gut metagenome</name>
    <dbReference type="NCBI Taxonomy" id="749906"/>
    <lineage>
        <taxon>unclassified sequences</taxon>
        <taxon>metagenomes</taxon>
        <taxon>organismal metagenomes</taxon>
    </lineage>
</organism>
<evidence type="ECO:0000313" key="1">
    <source>
        <dbReference type="EMBL" id="EJX09980.1"/>
    </source>
</evidence>
<reference evidence="1" key="1">
    <citation type="journal article" date="2012" name="PLoS ONE">
        <title>Gene sets for utilization of primary and secondary nutrition supplies in the distal gut of endangered iberian lynx.</title>
        <authorList>
            <person name="Alcaide M."/>
            <person name="Messina E."/>
            <person name="Richter M."/>
            <person name="Bargiela R."/>
            <person name="Peplies J."/>
            <person name="Huws S.A."/>
            <person name="Newbold C.J."/>
            <person name="Golyshin P.N."/>
            <person name="Simon M.A."/>
            <person name="Lopez G."/>
            <person name="Yakimov M.M."/>
            <person name="Ferrer M."/>
        </authorList>
    </citation>
    <scope>NUCLEOTIDE SEQUENCE</scope>
</reference>
<dbReference type="EMBL" id="AMCI01000277">
    <property type="protein sequence ID" value="EJX09980.1"/>
    <property type="molecule type" value="Genomic_DNA"/>
</dbReference>
<gene>
    <name evidence="1" type="ORF">EVA_01910</name>
</gene>
<dbReference type="AlphaFoldDB" id="J9H717"/>
<proteinExistence type="predicted"/>
<comment type="caution">
    <text evidence="1">The sequence shown here is derived from an EMBL/GenBank/DDBJ whole genome shotgun (WGS) entry which is preliminary data.</text>
</comment>
<accession>J9H717</accession>
<sequence length="289" mass="32239">MNPKLTQWLICFLTILLPTCLQAQEDKQPTDKGLSQSILMRDFLFHPTGTVSFNSALPTVLSPPTKPTIPPPILPVLPTVHFTLPKQPVIPYYTNPAPLFKGDFHTDGILLSHRFGNLSASGSQTSVPGIGRFNEASLVYLHRLNDKLSFQLSMDAIKMNMNHLNGQALSTSGMMLYQASDKLGFRVFSSYAPGNTFGMKTHNYGGTMIWQISDRFGLEMGAERYYDSMRGGWQTVPVVIPSYRFDKFKLELDVGGILYEILRGILDTKKGYDTRGATITPPHFNFPAK</sequence>
<protein>
    <submittedName>
        <fullName evidence="1">Uncharacterized protein</fullName>
    </submittedName>
</protein>